<gene>
    <name evidence="1" type="ORF">D0962_23110</name>
</gene>
<organism evidence="1 2">
    <name type="scientific">Adonisia turfae CCMR0082</name>
    <dbReference type="NCBI Taxonomy" id="2304604"/>
    <lineage>
        <taxon>Bacteria</taxon>
        <taxon>Bacillati</taxon>
        <taxon>Cyanobacteriota</taxon>
        <taxon>Adonisia</taxon>
        <taxon>Adonisia turfae</taxon>
    </lineage>
</organism>
<dbReference type="Proteomes" id="UP000473574">
    <property type="component" value="Unassembled WGS sequence"/>
</dbReference>
<sequence>MQPVLLEENNIMTTQREAVKALNNGGRIQNNLLLDGEGKPIGNLKQKQVDALMLKRSSVSFGYDGTVTIR</sequence>
<comment type="caution">
    <text evidence="1">The sequence shown here is derived from an EMBL/GenBank/DDBJ whole genome shotgun (WGS) entry which is preliminary data.</text>
</comment>
<evidence type="ECO:0000313" key="1">
    <source>
        <dbReference type="EMBL" id="NEZ65610.1"/>
    </source>
</evidence>
<reference evidence="1 2" key="1">
    <citation type="journal article" date="2020" name="Microb. Ecol.">
        <title>Ecogenomics of the Marine Benthic Filamentous Cyanobacterium Adonisia.</title>
        <authorList>
            <person name="Walter J.M."/>
            <person name="Coutinho F.H."/>
            <person name="Leomil L."/>
            <person name="Hargreaves P.I."/>
            <person name="Campeao M.E."/>
            <person name="Vieira V.V."/>
            <person name="Silva B.S."/>
            <person name="Fistarol G.O."/>
            <person name="Salomon P.S."/>
            <person name="Sawabe T."/>
            <person name="Mino S."/>
            <person name="Hosokawa M."/>
            <person name="Miyashita H."/>
            <person name="Maruyama F."/>
            <person name="van Verk M.C."/>
            <person name="Dutilh B.E."/>
            <person name="Thompson C.C."/>
            <person name="Thompson F.L."/>
        </authorList>
    </citation>
    <scope>NUCLEOTIDE SEQUENCE [LARGE SCALE GENOMIC DNA]</scope>
    <source>
        <strain evidence="1 2">CCMR0082</strain>
    </source>
</reference>
<accession>A0A6M0SAX3</accession>
<evidence type="ECO:0000313" key="2">
    <source>
        <dbReference type="Proteomes" id="UP000473574"/>
    </source>
</evidence>
<dbReference type="EMBL" id="QZCE01000002">
    <property type="protein sequence ID" value="NEZ65610.1"/>
    <property type="molecule type" value="Genomic_DNA"/>
</dbReference>
<proteinExistence type="predicted"/>
<protein>
    <submittedName>
        <fullName evidence="1">Uncharacterized protein</fullName>
    </submittedName>
</protein>
<dbReference type="AlphaFoldDB" id="A0A6M0SAX3"/>
<name>A0A6M0SAX3_9CYAN</name>